<dbReference type="AlphaFoldDB" id="A4N3A5"/>
<dbReference type="Proteomes" id="UP000003798">
    <property type="component" value="Unassembled WGS sequence"/>
</dbReference>
<gene>
    <name evidence="1" type="ORF">CGSHi22421_01679</name>
</gene>
<organism evidence="1 2">
    <name type="scientific">Haemophilus influenzae R3021</name>
    <dbReference type="NCBI Taxonomy" id="375432"/>
    <lineage>
        <taxon>Bacteria</taxon>
        <taxon>Pseudomonadati</taxon>
        <taxon>Pseudomonadota</taxon>
        <taxon>Gammaproteobacteria</taxon>
        <taxon>Pasteurellales</taxon>
        <taxon>Pasteurellaceae</taxon>
        <taxon>Haemophilus</taxon>
    </lineage>
</organism>
<proteinExistence type="predicted"/>
<dbReference type="InterPro" id="IPR009100">
    <property type="entry name" value="AcylCoA_DH/oxidase_NM_dom_sf"/>
</dbReference>
<dbReference type="EMBL" id="AAZE01000004">
    <property type="protein sequence ID" value="EDJ91188.1"/>
    <property type="molecule type" value="Genomic_DNA"/>
</dbReference>
<dbReference type="GO" id="GO:0050660">
    <property type="term" value="F:flavin adenine dinucleotide binding"/>
    <property type="evidence" value="ECO:0007669"/>
    <property type="project" value="InterPro"/>
</dbReference>
<sequence>MGLTLKEHAEVCMALAESSASAGLCYMMSNVAVNCLNLFGSYQLKQKIFSDIVQNKTFAALAYSELGTGTHFYSSFYINMAWNLVKIM</sequence>
<dbReference type="GO" id="GO:0016627">
    <property type="term" value="F:oxidoreductase activity, acting on the CH-CH group of donors"/>
    <property type="evidence" value="ECO:0007669"/>
    <property type="project" value="InterPro"/>
</dbReference>
<dbReference type="Gene3D" id="1.10.540.10">
    <property type="entry name" value="Acyl-CoA dehydrogenase/oxidase, N-terminal domain"/>
    <property type="match status" value="1"/>
</dbReference>
<accession>A4N3A5</accession>
<dbReference type="SUPFAM" id="SSF56645">
    <property type="entry name" value="Acyl-CoA dehydrogenase NM domain-like"/>
    <property type="match status" value="1"/>
</dbReference>
<dbReference type="SMR" id="A4N3A5"/>
<evidence type="ECO:0000313" key="2">
    <source>
        <dbReference type="Proteomes" id="UP000003798"/>
    </source>
</evidence>
<name>A4N3A5_HAEIF</name>
<evidence type="ECO:0000313" key="1">
    <source>
        <dbReference type="EMBL" id="EDJ91188.1"/>
    </source>
</evidence>
<reference evidence="1 2" key="1">
    <citation type="journal article" date="2007" name="Genome Biol.">
        <title>Characterization and modeling of the Haemophilus influenzae core and supragenomes based on the complete genomic sequences of Rd and 12 clinical nontypeable strains.</title>
        <authorList>
            <person name="Hogg J.S."/>
            <person name="Hu F.Z."/>
            <person name="Janto B."/>
            <person name="Boissy R."/>
            <person name="Hayes J."/>
            <person name="Keefe R."/>
            <person name="Post J.C."/>
            <person name="Ehrlich G.D."/>
        </authorList>
    </citation>
    <scope>NUCLEOTIDE SEQUENCE [LARGE SCALE GENOMIC DNA]</scope>
    <source>
        <strain evidence="1 2">R3021</strain>
    </source>
</reference>
<dbReference type="InterPro" id="IPR037069">
    <property type="entry name" value="AcylCoA_DH/ox_N_sf"/>
</dbReference>
<protein>
    <submittedName>
        <fullName evidence="1">Uncharacterized protein</fullName>
    </submittedName>
</protein>